<reference evidence="2" key="2">
    <citation type="submission" date="2021-04" db="EMBL/GenBank/DDBJ databases">
        <authorList>
            <person name="Gilroy R."/>
        </authorList>
    </citation>
    <scope>NUCLEOTIDE SEQUENCE</scope>
    <source>
        <strain evidence="2">Gambia2-208</strain>
    </source>
</reference>
<dbReference type="Proteomes" id="UP000886851">
    <property type="component" value="Unassembled WGS sequence"/>
</dbReference>
<protein>
    <submittedName>
        <fullName evidence="2">Uncharacterized protein</fullName>
    </submittedName>
</protein>
<dbReference type="AlphaFoldDB" id="A0A9D1ZIZ6"/>
<evidence type="ECO:0000313" key="3">
    <source>
        <dbReference type="Proteomes" id="UP000886851"/>
    </source>
</evidence>
<organism evidence="2 3">
    <name type="scientific">Candidatus Bacteroides pullicola</name>
    <dbReference type="NCBI Taxonomy" id="2838475"/>
    <lineage>
        <taxon>Bacteria</taxon>
        <taxon>Pseudomonadati</taxon>
        <taxon>Bacteroidota</taxon>
        <taxon>Bacteroidia</taxon>
        <taxon>Bacteroidales</taxon>
        <taxon>Bacteroidaceae</taxon>
        <taxon>Bacteroides</taxon>
    </lineage>
</organism>
<comment type="caution">
    <text evidence="2">The sequence shown here is derived from an EMBL/GenBank/DDBJ whole genome shotgun (WGS) entry which is preliminary data.</text>
</comment>
<sequence>MTDEEKEEERDEEKDGILLPAGIVILSAIAILCIAIGQALDVWDHFQQDFSLKTIIDIVLSSLSTLGWGFLDWYLWDEVWEHHKRKKKATTV</sequence>
<dbReference type="EMBL" id="DXCV01000048">
    <property type="protein sequence ID" value="HIY88444.1"/>
    <property type="molecule type" value="Genomic_DNA"/>
</dbReference>
<feature type="transmembrane region" description="Helical" evidence="1">
    <location>
        <begin position="17"/>
        <end position="43"/>
    </location>
</feature>
<name>A0A9D1ZIZ6_9BACE</name>
<evidence type="ECO:0000256" key="1">
    <source>
        <dbReference type="SAM" id="Phobius"/>
    </source>
</evidence>
<keyword evidence="1" id="KW-0472">Membrane</keyword>
<accession>A0A9D1ZIZ6</accession>
<gene>
    <name evidence="2" type="ORF">H9824_07060</name>
</gene>
<evidence type="ECO:0000313" key="2">
    <source>
        <dbReference type="EMBL" id="HIY88444.1"/>
    </source>
</evidence>
<reference evidence="2" key="1">
    <citation type="journal article" date="2021" name="PeerJ">
        <title>Extensive microbial diversity within the chicken gut microbiome revealed by metagenomics and culture.</title>
        <authorList>
            <person name="Gilroy R."/>
            <person name="Ravi A."/>
            <person name="Getino M."/>
            <person name="Pursley I."/>
            <person name="Horton D.L."/>
            <person name="Alikhan N.F."/>
            <person name="Baker D."/>
            <person name="Gharbi K."/>
            <person name="Hall N."/>
            <person name="Watson M."/>
            <person name="Adriaenssens E.M."/>
            <person name="Foster-Nyarko E."/>
            <person name="Jarju S."/>
            <person name="Secka A."/>
            <person name="Antonio M."/>
            <person name="Oren A."/>
            <person name="Chaudhuri R.R."/>
            <person name="La Ragione R."/>
            <person name="Hildebrand F."/>
            <person name="Pallen M.J."/>
        </authorList>
    </citation>
    <scope>NUCLEOTIDE SEQUENCE</scope>
    <source>
        <strain evidence="2">Gambia2-208</strain>
    </source>
</reference>
<keyword evidence="1" id="KW-1133">Transmembrane helix</keyword>
<keyword evidence="1" id="KW-0812">Transmembrane</keyword>
<feature type="transmembrane region" description="Helical" evidence="1">
    <location>
        <begin position="55"/>
        <end position="76"/>
    </location>
</feature>
<proteinExistence type="predicted"/>